<dbReference type="CDD" id="cd06223">
    <property type="entry name" value="PRTases_typeI"/>
    <property type="match status" value="1"/>
</dbReference>
<dbReference type="GO" id="GO:0002189">
    <property type="term" value="C:ribose phosphate diphosphokinase complex"/>
    <property type="evidence" value="ECO:0007669"/>
    <property type="project" value="TreeGrafter"/>
</dbReference>
<gene>
    <name evidence="5" type="ORF">V4F39_02530</name>
</gene>
<dbReference type="GO" id="GO:0004749">
    <property type="term" value="F:ribose phosphate diphosphokinase activity"/>
    <property type="evidence" value="ECO:0007669"/>
    <property type="project" value="UniProtKB-EC"/>
</dbReference>
<dbReference type="EC" id="2.7.6.1" evidence="5"/>
<dbReference type="NCBIfam" id="NF005537">
    <property type="entry name" value="PRK07199.1"/>
    <property type="match status" value="1"/>
</dbReference>
<dbReference type="InterPro" id="IPR005946">
    <property type="entry name" value="Rib-P_diPkinase"/>
</dbReference>
<dbReference type="Pfam" id="PF00156">
    <property type="entry name" value="Pribosyltran"/>
    <property type="match status" value="1"/>
</dbReference>
<protein>
    <submittedName>
        <fullName evidence="5">Ribose-phosphate diphosphokinase</fullName>
        <ecNumber evidence="5">2.7.6.1</ecNumber>
    </submittedName>
</protein>
<dbReference type="InterPro" id="IPR029099">
    <property type="entry name" value="Pribosyltran_N"/>
</dbReference>
<keyword evidence="5" id="KW-0808">Transferase</keyword>
<dbReference type="EMBL" id="JAZIBG010000009">
    <property type="protein sequence ID" value="MEF7612770.1"/>
    <property type="molecule type" value="Genomic_DNA"/>
</dbReference>
<dbReference type="Gene3D" id="3.40.50.2020">
    <property type="match status" value="2"/>
</dbReference>
<dbReference type="NCBIfam" id="TIGR01251">
    <property type="entry name" value="ribP_PPkin"/>
    <property type="match status" value="1"/>
</dbReference>
<evidence type="ECO:0000256" key="1">
    <source>
        <dbReference type="ARBA" id="ARBA00022727"/>
    </source>
</evidence>
<evidence type="ECO:0000313" key="5">
    <source>
        <dbReference type="EMBL" id="MEF7612770.1"/>
    </source>
</evidence>
<feature type="domain" description="Phosphoribosyltransferase" evidence="3">
    <location>
        <begin position="164"/>
        <end position="260"/>
    </location>
</feature>
<dbReference type="GO" id="GO:0006015">
    <property type="term" value="P:5-phosphoribose 1-diphosphate biosynthetic process"/>
    <property type="evidence" value="ECO:0007669"/>
    <property type="project" value="TreeGrafter"/>
</dbReference>
<proteinExistence type="inferred from homology"/>
<dbReference type="RefSeq" id="WP_332287664.1">
    <property type="nucleotide sequence ID" value="NZ_JAZIBG010000009.1"/>
</dbReference>
<dbReference type="SUPFAM" id="SSF53271">
    <property type="entry name" value="PRTase-like"/>
    <property type="match status" value="2"/>
</dbReference>
<name>A0AAW9QCD1_9BURK</name>
<keyword evidence="1 2" id="KW-0545">Nucleotide biosynthesis</keyword>
<dbReference type="PANTHER" id="PTHR10210">
    <property type="entry name" value="RIBOSE-PHOSPHATE DIPHOSPHOKINASE FAMILY MEMBER"/>
    <property type="match status" value="1"/>
</dbReference>
<organism evidence="5 6">
    <name type="scientific">Aquincola agrisoli</name>
    <dbReference type="NCBI Taxonomy" id="3119538"/>
    <lineage>
        <taxon>Bacteria</taxon>
        <taxon>Pseudomonadati</taxon>
        <taxon>Pseudomonadota</taxon>
        <taxon>Betaproteobacteria</taxon>
        <taxon>Burkholderiales</taxon>
        <taxon>Sphaerotilaceae</taxon>
        <taxon>Aquincola</taxon>
    </lineage>
</organism>
<keyword evidence="6" id="KW-1185">Reference proteome</keyword>
<comment type="caution">
    <text evidence="5">The sequence shown here is derived from an EMBL/GenBank/DDBJ whole genome shotgun (WGS) entry which is preliminary data.</text>
</comment>
<dbReference type="GO" id="GO:0000287">
    <property type="term" value="F:magnesium ion binding"/>
    <property type="evidence" value="ECO:0007669"/>
    <property type="project" value="InterPro"/>
</dbReference>
<dbReference type="GO" id="GO:0006164">
    <property type="term" value="P:purine nucleotide biosynthetic process"/>
    <property type="evidence" value="ECO:0007669"/>
    <property type="project" value="TreeGrafter"/>
</dbReference>
<dbReference type="InterPro" id="IPR029057">
    <property type="entry name" value="PRTase-like"/>
</dbReference>
<feature type="domain" description="Ribose-phosphate pyrophosphokinase N-terminal" evidence="4">
    <location>
        <begin position="13"/>
        <end position="116"/>
    </location>
</feature>
<accession>A0AAW9QCD1</accession>
<evidence type="ECO:0000259" key="4">
    <source>
        <dbReference type="Pfam" id="PF13793"/>
    </source>
</evidence>
<evidence type="ECO:0000256" key="2">
    <source>
        <dbReference type="RuleBase" id="RU004324"/>
    </source>
</evidence>
<dbReference type="PANTHER" id="PTHR10210:SF41">
    <property type="entry name" value="RIBOSE-PHOSPHATE PYROPHOSPHOKINASE 1, CHLOROPLASTIC"/>
    <property type="match status" value="1"/>
</dbReference>
<dbReference type="Proteomes" id="UP001336250">
    <property type="component" value="Unassembled WGS sequence"/>
</dbReference>
<reference evidence="5 6" key="1">
    <citation type="submission" date="2024-02" db="EMBL/GenBank/DDBJ databases">
        <title>Genome sequence of Aquincola sp. MAHUQ-54.</title>
        <authorList>
            <person name="Huq M.A."/>
        </authorList>
    </citation>
    <scope>NUCLEOTIDE SEQUENCE [LARGE SCALE GENOMIC DNA]</scope>
    <source>
        <strain evidence="5 6">MAHUQ-54</strain>
    </source>
</reference>
<sequence>MRGLTQLLVFDDTERPAAQRLGAALGVPVAGVQRHRFPDGELRLRLPPRLAGHVGLWRSLGRPNEKLVELLIAAPAARALGARELTLVCPYLAYMRQDAAFTPGEAVSQRHVGRWLAGLFDTVATVDPHLHRVATLDEVLPGCRCITASAAGALGEHAARRLGDPLLLGPDEESLPWVHAAARAGGACRGGDAPLDHAVCIKVRGGDREVRVTLPAALDLRGREVVLVDDVASTGATLRAAARLCLAQGASSVDVAVVHALLSPAGSAGLHAAGVRGLWSTDSIVHPSNTIDIVPALLAAFEAAGISRSPAA</sequence>
<evidence type="ECO:0000259" key="3">
    <source>
        <dbReference type="Pfam" id="PF00156"/>
    </source>
</evidence>
<comment type="similarity">
    <text evidence="2">Belongs to the ribose-phosphate pyrophosphokinase family.</text>
</comment>
<dbReference type="GO" id="GO:0005737">
    <property type="term" value="C:cytoplasm"/>
    <property type="evidence" value="ECO:0007669"/>
    <property type="project" value="TreeGrafter"/>
</dbReference>
<dbReference type="AlphaFoldDB" id="A0AAW9QCD1"/>
<dbReference type="SMART" id="SM01400">
    <property type="entry name" value="Pribosyltran_N"/>
    <property type="match status" value="1"/>
</dbReference>
<dbReference type="Pfam" id="PF13793">
    <property type="entry name" value="Pribosyltran_N"/>
    <property type="match status" value="1"/>
</dbReference>
<evidence type="ECO:0000313" key="6">
    <source>
        <dbReference type="Proteomes" id="UP001336250"/>
    </source>
</evidence>
<dbReference type="InterPro" id="IPR000836">
    <property type="entry name" value="PRTase_dom"/>
</dbReference>